<name>A0A828Z5V7_9LEPT</name>
<organism evidence="1 2">
    <name type="scientific">Leptospira weilii str. 2006001853</name>
    <dbReference type="NCBI Taxonomy" id="1001589"/>
    <lineage>
        <taxon>Bacteria</taxon>
        <taxon>Pseudomonadati</taxon>
        <taxon>Spirochaetota</taxon>
        <taxon>Spirochaetia</taxon>
        <taxon>Leptospirales</taxon>
        <taxon>Leptospiraceae</taxon>
        <taxon>Leptospira</taxon>
    </lineage>
</organism>
<protein>
    <submittedName>
        <fullName evidence="1">Uncharacterized protein</fullName>
    </submittedName>
</protein>
<accession>A0A828Z5V7</accession>
<sequence length="56" mass="6264">MCLLIFGITILNCIGCSDSNEPPIPIRTLSVSKNLKCNDNSEAHIRSLSQKYFFFA</sequence>
<evidence type="ECO:0000313" key="2">
    <source>
        <dbReference type="Proteomes" id="UP000001338"/>
    </source>
</evidence>
<dbReference type="AlphaFoldDB" id="A0A828Z5V7"/>
<gene>
    <name evidence="1" type="ORF">LEP1GSC036_4664</name>
</gene>
<dbReference type="EMBL" id="AFLV02000014">
    <property type="protein sequence ID" value="EKR65724.1"/>
    <property type="molecule type" value="Genomic_DNA"/>
</dbReference>
<evidence type="ECO:0000313" key="1">
    <source>
        <dbReference type="EMBL" id="EKR65724.1"/>
    </source>
</evidence>
<proteinExistence type="predicted"/>
<comment type="caution">
    <text evidence="1">The sequence shown here is derived from an EMBL/GenBank/DDBJ whole genome shotgun (WGS) entry which is preliminary data.</text>
</comment>
<dbReference type="Proteomes" id="UP000001338">
    <property type="component" value="Unassembled WGS sequence"/>
</dbReference>
<reference evidence="1 2" key="1">
    <citation type="submission" date="2012-10" db="EMBL/GenBank/DDBJ databases">
        <authorList>
            <person name="Harkins D.M."/>
            <person name="Durkin A.S."/>
            <person name="Brinkac L.M."/>
            <person name="Haft D.H."/>
            <person name="Selengut J.D."/>
            <person name="Sanka R."/>
            <person name="DePew J."/>
            <person name="Purushe J."/>
            <person name="Whelen A.C."/>
            <person name="Vinetz J.M."/>
            <person name="Sutton G.G."/>
            <person name="Nierman W.C."/>
            <person name="Fouts D.E."/>
        </authorList>
    </citation>
    <scope>NUCLEOTIDE SEQUENCE [LARGE SCALE GENOMIC DNA]</scope>
    <source>
        <strain evidence="1 2">2006001853</strain>
    </source>
</reference>